<dbReference type="RefSeq" id="WP_296942977.1">
    <property type="nucleotide sequence ID" value="NZ_LT599032.1"/>
</dbReference>
<dbReference type="SUPFAM" id="SSF51445">
    <property type="entry name" value="(Trans)glycosidases"/>
    <property type="match status" value="1"/>
</dbReference>
<feature type="chain" id="PRO_5011967724" description="Glycosyl hydrolase-like 10 domain-containing protein" evidence="2">
    <location>
        <begin position="27"/>
        <end position="516"/>
    </location>
</feature>
<feature type="domain" description="Glycosyl hydrolase-like 10" evidence="3">
    <location>
        <begin position="40"/>
        <end position="354"/>
    </location>
</feature>
<reference evidence="4" key="1">
    <citation type="submission" date="2016-04" db="EMBL/GenBank/DDBJ databases">
        <authorList>
            <person name="Evans L.H."/>
            <person name="Alamgir A."/>
            <person name="Owens N."/>
            <person name="Weber N.D."/>
            <person name="Virtaneva K."/>
            <person name="Barbian K."/>
            <person name="Babar A."/>
            <person name="Rosenke K."/>
        </authorList>
    </citation>
    <scope>NUCLEOTIDE SEQUENCE</scope>
    <source>
        <strain evidence="4">86-1</strain>
    </source>
</reference>
<dbReference type="PANTHER" id="PTHR43405:SF1">
    <property type="entry name" value="GLYCOSYL HYDROLASE DIGH"/>
    <property type="match status" value="1"/>
</dbReference>
<dbReference type="InterPro" id="IPR017853">
    <property type="entry name" value="GH"/>
</dbReference>
<accession>A0A212JYR9</accession>
<dbReference type="PROSITE" id="PS51257">
    <property type="entry name" value="PROKAR_LIPOPROTEIN"/>
    <property type="match status" value="1"/>
</dbReference>
<evidence type="ECO:0000259" key="3">
    <source>
        <dbReference type="Pfam" id="PF02638"/>
    </source>
</evidence>
<gene>
    <name evidence="4" type="ORF">KL86DYS1_30858</name>
</gene>
<name>A0A212JYR9_9BACT</name>
<dbReference type="PANTHER" id="PTHR43405">
    <property type="entry name" value="GLYCOSYL HYDROLASE DIGH"/>
    <property type="match status" value="1"/>
</dbReference>
<dbReference type="InterPro" id="IPR052177">
    <property type="entry name" value="Divisome_Glycosyl_Hydrolase"/>
</dbReference>
<dbReference type="AlphaFoldDB" id="A0A212JYR9"/>
<evidence type="ECO:0000256" key="1">
    <source>
        <dbReference type="ARBA" id="ARBA00022729"/>
    </source>
</evidence>
<dbReference type="InterPro" id="IPR003790">
    <property type="entry name" value="GHL10"/>
</dbReference>
<dbReference type="Gene3D" id="3.20.20.80">
    <property type="entry name" value="Glycosidases"/>
    <property type="match status" value="1"/>
</dbReference>
<dbReference type="InterPro" id="IPR013783">
    <property type="entry name" value="Ig-like_fold"/>
</dbReference>
<evidence type="ECO:0000313" key="4">
    <source>
        <dbReference type="EMBL" id="SBW04502.1"/>
    </source>
</evidence>
<proteinExistence type="predicted"/>
<dbReference type="Gene3D" id="2.60.40.10">
    <property type="entry name" value="Immunoglobulins"/>
    <property type="match status" value="1"/>
</dbReference>
<dbReference type="EMBL" id="FLUM01000003">
    <property type="protein sequence ID" value="SBW04502.1"/>
    <property type="molecule type" value="Genomic_DNA"/>
</dbReference>
<dbReference type="Pfam" id="PF02638">
    <property type="entry name" value="GHL10"/>
    <property type="match status" value="1"/>
</dbReference>
<sequence length="516" mass="60094">MNKNKALHLLLTVIVLSILSSCKTQQQRVTFTDIAHPKREFRGAWLSTAWQTRYRTMTVSQLKTYFIKTLDELHAEGINAVIFQARPYADAFYKSELEPWSAFLTGTQGVAPEGGFDPLAFLVEECHKRNMELHAWLNPYRVSASENDMFAKNHIYRRYPERFLKYGGKIYFDPGIPANRKFICDVVKDIVMRYEVDAIHMDDYFYPYPIAGEGFPDDNSFRTYAKQQGFSQNQLTDWRRNNVNLLIQEIKHTLMTSKPWVRFGISPFGIYRNKKSTPDGSGSDTNGLQNYDDLYADVKLWVKNGWIDYNMPQVYWEIGHKAADYKTLIKWWAFNNYDQHLYIGQDVKRTMDANTQPSGDNQLNEKMVLSRSFTTVHGNCFWPAYELLDNYKGIATQLKNNYHKYPALIPAYKHMHNKSPKKVNKVEESYTATSHTLNWKSNSDKYDPETAQYYVVYRFAKGEKENLDNPQYIVAITRDNSLVLPYEGGNKEYKYVVTAVDAFHNESKGKSKKIKL</sequence>
<organism evidence="4">
    <name type="scientific">uncultured Dysgonomonas sp</name>
    <dbReference type="NCBI Taxonomy" id="206096"/>
    <lineage>
        <taxon>Bacteria</taxon>
        <taxon>Pseudomonadati</taxon>
        <taxon>Bacteroidota</taxon>
        <taxon>Bacteroidia</taxon>
        <taxon>Bacteroidales</taxon>
        <taxon>Dysgonomonadaceae</taxon>
        <taxon>Dysgonomonas</taxon>
        <taxon>environmental samples</taxon>
    </lineage>
</organism>
<evidence type="ECO:0000256" key="2">
    <source>
        <dbReference type="SAM" id="SignalP"/>
    </source>
</evidence>
<keyword evidence="1 2" id="KW-0732">Signal</keyword>
<protein>
    <recommendedName>
        <fullName evidence="3">Glycosyl hydrolase-like 10 domain-containing protein</fullName>
    </recommendedName>
</protein>
<feature type="signal peptide" evidence="2">
    <location>
        <begin position="1"/>
        <end position="26"/>
    </location>
</feature>